<dbReference type="GO" id="GO:0005524">
    <property type="term" value="F:ATP binding"/>
    <property type="evidence" value="ECO:0007669"/>
    <property type="project" value="UniProtKB-KW"/>
</dbReference>
<dbReference type="KEGG" id="faf:OE104_12020"/>
<dbReference type="PROSITE" id="PS50109">
    <property type="entry name" value="HIS_KIN"/>
    <property type="match status" value="1"/>
</dbReference>
<evidence type="ECO:0000256" key="4">
    <source>
        <dbReference type="ARBA" id="ARBA00022475"/>
    </source>
</evidence>
<dbReference type="InterPro" id="IPR036890">
    <property type="entry name" value="HATPase_C_sf"/>
</dbReference>
<comment type="subcellular location">
    <subcellularLocation>
        <location evidence="2">Cell membrane</location>
        <topology evidence="2">Multi-pass membrane protein</topology>
    </subcellularLocation>
</comment>
<dbReference type="SMART" id="SM00387">
    <property type="entry name" value="HATPase_c"/>
    <property type="match status" value="1"/>
</dbReference>
<dbReference type="GO" id="GO:0005886">
    <property type="term" value="C:plasma membrane"/>
    <property type="evidence" value="ECO:0007669"/>
    <property type="project" value="UniProtKB-SubCell"/>
</dbReference>
<keyword evidence="10" id="KW-0902">Two-component regulatory system</keyword>
<keyword evidence="8 15" id="KW-0418">Kinase</keyword>
<keyword evidence="9" id="KW-0067">ATP-binding</keyword>
<evidence type="ECO:0000256" key="2">
    <source>
        <dbReference type="ARBA" id="ARBA00004651"/>
    </source>
</evidence>
<evidence type="ECO:0000256" key="7">
    <source>
        <dbReference type="ARBA" id="ARBA00022741"/>
    </source>
</evidence>
<reference evidence="15" key="1">
    <citation type="submission" date="2022-09" db="EMBL/GenBank/DDBJ databases">
        <title>Complete Genomes of Fervidibacillus albus and Fervidibacillus halotolerans isolated from tidal flat sediments.</title>
        <authorList>
            <person name="Kwon K.K."/>
            <person name="Yang S.-H."/>
            <person name="Park M.J."/>
            <person name="Oh H.-M."/>
        </authorList>
    </citation>
    <scope>NUCLEOTIDE SEQUENCE</scope>
    <source>
        <strain evidence="15">MEBiC13591</strain>
    </source>
</reference>
<keyword evidence="5" id="KW-0597">Phosphoprotein</keyword>
<dbReference type="SUPFAM" id="SSF158472">
    <property type="entry name" value="HAMP domain-like"/>
    <property type="match status" value="1"/>
</dbReference>
<dbReference type="PRINTS" id="PR00344">
    <property type="entry name" value="BCTRLSENSOR"/>
</dbReference>
<keyword evidence="6" id="KW-0808">Transferase</keyword>
<dbReference type="Pfam" id="PF00672">
    <property type="entry name" value="HAMP"/>
    <property type="match status" value="1"/>
</dbReference>
<dbReference type="Gene3D" id="6.10.340.10">
    <property type="match status" value="1"/>
</dbReference>
<feature type="transmembrane region" description="Helical" evidence="12">
    <location>
        <begin position="177"/>
        <end position="196"/>
    </location>
</feature>
<dbReference type="EMBL" id="CP106878">
    <property type="protein sequence ID" value="WAA09284.1"/>
    <property type="molecule type" value="Genomic_DNA"/>
</dbReference>
<keyword evidence="12" id="KW-0812">Transmembrane</keyword>
<dbReference type="CDD" id="cd06225">
    <property type="entry name" value="HAMP"/>
    <property type="match status" value="1"/>
</dbReference>
<evidence type="ECO:0000313" key="16">
    <source>
        <dbReference type="Proteomes" id="UP001164718"/>
    </source>
</evidence>
<proteinExistence type="predicted"/>
<comment type="catalytic activity">
    <reaction evidence="1">
        <text>ATP + protein L-histidine = ADP + protein N-phospho-L-histidine.</text>
        <dbReference type="EC" id="2.7.13.3"/>
    </reaction>
</comment>
<dbReference type="Pfam" id="PF06580">
    <property type="entry name" value="His_kinase"/>
    <property type="match status" value="1"/>
</dbReference>
<dbReference type="GO" id="GO:0000155">
    <property type="term" value="F:phosphorelay sensor kinase activity"/>
    <property type="evidence" value="ECO:0007669"/>
    <property type="project" value="InterPro"/>
</dbReference>
<evidence type="ECO:0000313" key="15">
    <source>
        <dbReference type="EMBL" id="WAA09284.1"/>
    </source>
</evidence>
<dbReference type="SUPFAM" id="SSF55874">
    <property type="entry name" value="ATPase domain of HSP90 chaperone/DNA topoisomerase II/histidine kinase"/>
    <property type="match status" value="1"/>
</dbReference>
<dbReference type="InterPro" id="IPR010559">
    <property type="entry name" value="Sig_transdc_His_kin_internal"/>
</dbReference>
<dbReference type="RefSeq" id="WP_275417066.1">
    <property type="nucleotide sequence ID" value="NZ_CP106878.1"/>
</dbReference>
<keyword evidence="7" id="KW-0547">Nucleotide-binding</keyword>
<name>A0A9E8RVH3_9BACI</name>
<organism evidence="15 16">
    <name type="scientific">Fervidibacillus albus</name>
    <dbReference type="NCBI Taxonomy" id="2980026"/>
    <lineage>
        <taxon>Bacteria</taxon>
        <taxon>Bacillati</taxon>
        <taxon>Bacillota</taxon>
        <taxon>Bacilli</taxon>
        <taxon>Bacillales</taxon>
        <taxon>Bacillaceae</taxon>
        <taxon>Fervidibacillus</taxon>
    </lineage>
</organism>
<evidence type="ECO:0000256" key="8">
    <source>
        <dbReference type="ARBA" id="ARBA00022777"/>
    </source>
</evidence>
<evidence type="ECO:0000259" key="13">
    <source>
        <dbReference type="PROSITE" id="PS50109"/>
    </source>
</evidence>
<evidence type="ECO:0000256" key="1">
    <source>
        <dbReference type="ARBA" id="ARBA00000085"/>
    </source>
</evidence>
<dbReference type="InterPro" id="IPR003660">
    <property type="entry name" value="HAMP_dom"/>
</dbReference>
<dbReference type="Pfam" id="PF02518">
    <property type="entry name" value="HATPase_c"/>
    <property type="match status" value="1"/>
</dbReference>
<dbReference type="AlphaFoldDB" id="A0A9E8RVH3"/>
<dbReference type="PANTHER" id="PTHR34220:SF7">
    <property type="entry name" value="SENSOR HISTIDINE KINASE YPDA"/>
    <property type="match status" value="1"/>
</dbReference>
<feature type="domain" description="HAMP" evidence="14">
    <location>
        <begin position="198"/>
        <end position="251"/>
    </location>
</feature>
<protein>
    <recommendedName>
        <fullName evidence="3">histidine kinase</fullName>
        <ecNumber evidence="3">2.7.13.3</ecNumber>
    </recommendedName>
</protein>
<sequence>MKTIRSKLITYFFVFVFLFNIVSIAIYFSSTQLMKEYHSSFERFLLLNSISQRTVELTDKVTRFVVERDSVYVIDFHKIRRDLESEASSLEKSMPEIDKFQIQKYKNMIETLIEQGELAIGFAIRDDIDQYHFYLEEVKNTASYLKETTLDLIDLELTEYQDFYQQLNKRNQSFQKFILSLFSTSVLLAVFFALWFSKQLNDPIQALTAMAQEVSTGNLEGEPIEIKSNDEMKILADTFHRMRLNIRDLIVEIKKKSEQEKLLKELELKHLQNQINPHFLFNTLNTVSRMAFLENADQTTKLIESVSSLLRYSLGDINQAVTLKKEVQSVKDYFYIQSTRFFDRITFKTDIDEQCLDLPIPRLILQPLVENAFIHGVEGKEEGGEIQLTVTERDGVVAVEVKDNGMGMDEEKIQRYINMDSSRNEKHTGHTTGLGLENVIKRLQLFYNRTDIVDITSKIGQGTTITLSIPKNMNKE</sequence>
<dbReference type="InterPro" id="IPR050640">
    <property type="entry name" value="Bact_2-comp_sensor_kinase"/>
</dbReference>
<dbReference type="InterPro" id="IPR003594">
    <property type="entry name" value="HATPase_dom"/>
</dbReference>
<feature type="transmembrane region" description="Helical" evidence="12">
    <location>
        <begin position="6"/>
        <end position="28"/>
    </location>
</feature>
<evidence type="ECO:0000256" key="3">
    <source>
        <dbReference type="ARBA" id="ARBA00012438"/>
    </source>
</evidence>
<evidence type="ECO:0000256" key="11">
    <source>
        <dbReference type="ARBA" id="ARBA00023136"/>
    </source>
</evidence>
<gene>
    <name evidence="15" type="ORF">OE104_12020</name>
</gene>
<dbReference type="Proteomes" id="UP001164718">
    <property type="component" value="Chromosome"/>
</dbReference>
<dbReference type="EC" id="2.7.13.3" evidence="3"/>
<evidence type="ECO:0000256" key="6">
    <source>
        <dbReference type="ARBA" id="ARBA00022679"/>
    </source>
</evidence>
<dbReference type="Gene3D" id="3.30.565.10">
    <property type="entry name" value="Histidine kinase-like ATPase, C-terminal domain"/>
    <property type="match status" value="1"/>
</dbReference>
<keyword evidence="12" id="KW-1133">Transmembrane helix</keyword>
<dbReference type="PROSITE" id="PS50885">
    <property type="entry name" value="HAMP"/>
    <property type="match status" value="1"/>
</dbReference>
<dbReference type="InterPro" id="IPR004358">
    <property type="entry name" value="Sig_transdc_His_kin-like_C"/>
</dbReference>
<evidence type="ECO:0000259" key="14">
    <source>
        <dbReference type="PROSITE" id="PS50885"/>
    </source>
</evidence>
<dbReference type="InterPro" id="IPR005467">
    <property type="entry name" value="His_kinase_dom"/>
</dbReference>
<feature type="domain" description="Histidine kinase" evidence="13">
    <location>
        <begin position="275"/>
        <end position="473"/>
    </location>
</feature>
<keyword evidence="4" id="KW-1003">Cell membrane</keyword>
<evidence type="ECO:0000256" key="10">
    <source>
        <dbReference type="ARBA" id="ARBA00023012"/>
    </source>
</evidence>
<evidence type="ECO:0000256" key="5">
    <source>
        <dbReference type="ARBA" id="ARBA00022553"/>
    </source>
</evidence>
<keyword evidence="16" id="KW-1185">Reference proteome</keyword>
<evidence type="ECO:0000256" key="12">
    <source>
        <dbReference type="SAM" id="Phobius"/>
    </source>
</evidence>
<keyword evidence="11 12" id="KW-0472">Membrane</keyword>
<evidence type="ECO:0000256" key="9">
    <source>
        <dbReference type="ARBA" id="ARBA00022840"/>
    </source>
</evidence>
<dbReference type="SMART" id="SM00304">
    <property type="entry name" value="HAMP"/>
    <property type="match status" value="1"/>
</dbReference>
<accession>A0A9E8RVH3</accession>
<dbReference type="PANTHER" id="PTHR34220">
    <property type="entry name" value="SENSOR HISTIDINE KINASE YPDA"/>
    <property type="match status" value="1"/>
</dbReference>